<dbReference type="GO" id="GO:0005829">
    <property type="term" value="C:cytosol"/>
    <property type="evidence" value="ECO:0007669"/>
    <property type="project" value="TreeGrafter"/>
</dbReference>
<proteinExistence type="inferred from homology"/>
<evidence type="ECO:0000313" key="5">
    <source>
        <dbReference type="EMBL" id="TWB41756.1"/>
    </source>
</evidence>
<gene>
    <name evidence="4" type="primary">kdsB</name>
    <name evidence="5" type="ORF">FBZ90_107128</name>
</gene>
<name>A0A560H613_9PROT</name>
<dbReference type="GO" id="GO:0008690">
    <property type="term" value="F:3-deoxy-manno-octulosonate cytidylyltransferase activity"/>
    <property type="evidence" value="ECO:0007669"/>
    <property type="project" value="UniProtKB-UniRule"/>
</dbReference>
<evidence type="ECO:0000256" key="1">
    <source>
        <dbReference type="ARBA" id="ARBA00022679"/>
    </source>
</evidence>
<keyword evidence="3 4" id="KW-0448">Lipopolysaccharide biosynthesis</keyword>
<dbReference type="Gene3D" id="3.90.550.10">
    <property type="entry name" value="Spore Coat Polysaccharide Biosynthesis Protein SpsA, Chain A"/>
    <property type="match status" value="1"/>
</dbReference>
<comment type="pathway">
    <text evidence="4">Nucleotide-sugar biosynthesis; CMP-3-deoxy-D-manno-octulosonate biosynthesis; CMP-3-deoxy-D-manno-octulosonate from 3-deoxy-D-manno-octulosonate and CTP: step 1/1.</text>
</comment>
<dbReference type="InterPro" id="IPR003329">
    <property type="entry name" value="Cytidylyl_trans"/>
</dbReference>
<comment type="caution">
    <text evidence="5">The sequence shown here is derived from an EMBL/GenBank/DDBJ whole genome shotgun (WGS) entry which is preliminary data.</text>
</comment>
<evidence type="ECO:0000256" key="3">
    <source>
        <dbReference type="ARBA" id="ARBA00022985"/>
    </source>
</evidence>
<accession>A0A560H613</accession>
<dbReference type="UniPathway" id="UPA00358">
    <property type="reaction ID" value="UER00476"/>
</dbReference>
<keyword evidence="6" id="KW-1185">Reference proteome</keyword>
<dbReference type="PANTHER" id="PTHR42866:SF2">
    <property type="entry name" value="3-DEOXY-MANNO-OCTULOSONATE CYTIDYLYLTRANSFERASE, MITOCHONDRIAL"/>
    <property type="match status" value="1"/>
</dbReference>
<dbReference type="GO" id="GO:0033468">
    <property type="term" value="P:CMP-keto-3-deoxy-D-manno-octulosonic acid biosynthetic process"/>
    <property type="evidence" value="ECO:0007669"/>
    <property type="project" value="UniProtKB-UniRule"/>
</dbReference>
<evidence type="ECO:0000313" key="6">
    <source>
        <dbReference type="Proteomes" id="UP000315751"/>
    </source>
</evidence>
<dbReference type="Proteomes" id="UP000315751">
    <property type="component" value="Unassembled WGS sequence"/>
</dbReference>
<comment type="catalytic activity">
    <reaction evidence="4">
        <text>3-deoxy-alpha-D-manno-oct-2-ulosonate + CTP = CMP-3-deoxy-beta-D-manno-octulosonate + diphosphate</text>
        <dbReference type="Rhea" id="RHEA:23448"/>
        <dbReference type="ChEBI" id="CHEBI:33019"/>
        <dbReference type="ChEBI" id="CHEBI:37563"/>
        <dbReference type="ChEBI" id="CHEBI:85986"/>
        <dbReference type="ChEBI" id="CHEBI:85987"/>
        <dbReference type="EC" id="2.7.7.38"/>
    </reaction>
</comment>
<keyword evidence="1 4" id="KW-0808">Transferase</keyword>
<keyword evidence="4" id="KW-0963">Cytoplasm</keyword>
<dbReference type="GO" id="GO:0009103">
    <property type="term" value="P:lipopolysaccharide biosynthetic process"/>
    <property type="evidence" value="ECO:0007669"/>
    <property type="project" value="UniProtKB-UniRule"/>
</dbReference>
<dbReference type="InterPro" id="IPR029044">
    <property type="entry name" value="Nucleotide-diphossugar_trans"/>
</dbReference>
<protein>
    <recommendedName>
        <fullName evidence="4">3-deoxy-manno-octulosonate cytidylyltransferase</fullName>
        <ecNumber evidence="4">2.7.7.38</ecNumber>
    </recommendedName>
    <alternativeName>
        <fullName evidence="4">CMP-2-keto-3-deoxyoctulosonic acid synthase</fullName>
        <shortName evidence="4">CKS</shortName>
        <shortName evidence="4">CMP-KDO synthase</shortName>
    </alternativeName>
</protein>
<dbReference type="Pfam" id="PF02348">
    <property type="entry name" value="CTP_transf_3"/>
    <property type="match status" value="1"/>
</dbReference>
<dbReference type="HAMAP" id="MF_00057">
    <property type="entry name" value="KdsB"/>
    <property type="match status" value="1"/>
</dbReference>
<dbReference type="EMBL" id="VITR01000007">
    <property type="protein sequence ID" value="TWB41756.1"/>
    <property type="molecule type" value="Genomic_DNA"/>
</dbReference>
<dbReference type="AlphaFoldDB" id="A0A560H613"/>
<comment type="function">
    <text evidence="4">Activates KDO (a required 8-carbon sugar) for incorporation into bacterial lipopolysaccharide in Gram-negative bacteria.</text>
</comment>
<dbReference type="InterPro" id="IPR004528">
    <property type="entry name" value="KdsB"/>
</dbReference>
<comment type="similarity">
    <text evidence="4">Belongs to the KdsB family.</text>
</comment>
<dbReference type="CDD" id="cd02517">
    <property type="entry name" value="CMP-KDO-Synthetase"/>
    <property type="match status" value="1"/>
</dbReference>
<dbReference type="PANTHER" id="PTHR42866">
    <property type="entry name" value="3-DEOXY-MANNO-OCTULOSONATE CYTIDYLYLTRANSFERASE"/>
    <property type="match status" value="1"/>
</dbReference>
<keyword evidence="2 4" id="KW-0548">Nucleotidyltransferase</keyword>
<sequence length="266" mass="28091">MSSRPAGSPPPGAPSLGAPTAPIVIIPARLASTRLPNKPLADIGGAPMIVQVWRRAAEADIGPVLVAAAEKEIVEAVRDAGGQAVLTDPNHPSGSDRIYEALRQVDPDGRHDAVVNVQGDLPTVEPATVRAAFGPLANGQVDIATLAVEITVEEERHNPNVVKAVIELAPGARVGRALYFTRTTTPWGAGPHYHHIGLYAYRREALARFVALPPAALEQREKLEQLRALANGMRIDVAVVDAVPLGVDTPEDLERARALIGRIGAP</sequence>
<dbReference type="NCBIfam" id="TIGR00466">
    <property type="entry name" value="kdsB"/>
    <property type="match status" value="1"/>
</dbReference>
<evidence type="ECO:0000256" key="4">
    <source>
        <dbReference type="HAMAP-Rule" id="MF_00057"/>
    </source>
</evidence>
<dbReference type="NCBIfam" id="NF003952">
    <property type="entry name" value="PRK05450.1-5"/>
    <property type="match status" value="1"/>
</dbReference>
<evidence type="ECO:0000256" key="2">
    <source>
        <dbReference type="ARBA" id="ARBA00022695"/>
    </source>
</evidence>
<dbReference type="NCBIfam" id="NF003948">
    <property type="entry name" value="PRK05450.1-1"/>
    <property type="match status" value="1"/>
</dbReference>
<comment type="subcellular location">
    <subcellularLocation>
        <location evidence="4">Cytoplasm</location>
    </subcellularLocation>
</comment>
<dbReference type="SUPFAM" id="SSF53448">
    <property type="entry name" value="Nucleotide-diphospho-sugar transferases"/>
    <property type="match status" value="1"/>
</dbReference>
<dbReference type="RefSeq" id="WP_246130393.1">
    <property type="nucleotide sequence ID" value="NZ_VITR01000007.1"/>
</dbReference>
<reference evidence="5 6" key="1">
    <citation type="submission" date="2019-06" db="EMBL/GenBank/DDBJ databases">
        <title>Genomic Encyclopedia of Type Strains, Phase IV (KMG-V): Genome sequencing to study the core and pangenomes of soil and plant-associated prokaryotes.</title>
        <authorList>
            <person name="Whitman W."/>
        </authorList>
    </citation>
    <scope>NUCLEOTIDE SEQUENCE [LARGE SCALE GENOMIC DNA]</scope>
    <source>
        <strain evidence="5 6">BR 11622</strain>
    </source>
</reference>
<dbReference type="EC" id="2.7.7.38" evidence="4"/>
<organism evidence="5 6">
    <name type="scientific">Nitrospirillum amazonense</name>
    <dbReference type="NCBI Taxonomy" id="28077"/>
    <lineage>
        <taxon>Bacteria</taxon>
        <taxon>Pseudomonadati</taxon>
        <taxon>Pseudomonadota</taxon>
        <taxon>Alphaproteobacteria</taxon>
        <taxon>Rhodospirillales</taxon>
        <taxon>Azospirillaceae</taxon>
        <taxon>Nitrospirillum</taxon>
    </lineage>
</organism>